<evidence type="ECO:0000313" key="2">
    <source>
        <dbReference type="Proteomes" id="UP001302602"/>
    </source>
</evidence>
<dbReference type="EMBL" id="MU853227">
    <property type="protein sequence ID" value="KAK4124197.1"/>
    <property type="molecule type" value="Genomic_DNA"/>
</dbReference>
<dbReference type="AlphaFoldDB" id="A0AAN6U0P2"/>
<organism evidence="1 2">
    <name type="scientific">Parathielavia appendiculata</name>
    <dbReference type="NCBI Taxonomy" id="2587402"/>
    <lineage>
        <taxon>Eukaryota</taxon>
        <taxon>Fungi</taxon>
        <taxon>Dikarya</taxon>
        <taxon>Ascomycota</taxon>
        <taxon>Pezizomycotina</taxon>
        <taxon>Sordariomycetes</taxon>
        <taxon>Sordariomycetidae</taxon>
        <taxon>Sordariales</taxon>
        <taxon>Chaetomiaceae</taxon>
        <taxon>Parathielavia</taxon>
    </lineage>
</organism>
<accession>A0AAN6U0P2</accession>
<name>A0AAN6U0P2_9PEZI</name>
<reference evidence="1" key="2">
    <citation type="submission" date="2023-05" db="EMBL/GenBank/DDBJ databases">
        <authorList>
            <consortium name="Lawrence Berkeley National Laboratory"/>
            <person name="Steindorff A."/>
            <person name="Hensen N."/>
            <person name="Bonometti L."/>
            <person name="Westerberg I."/>
            <person name="Brannstrom I.O."/>
            <person name="Guillou S."/>
            <person name="Cros-Aarteil S."/>
            <person name="Calhoun S."/>
            <person name="Haridas S."/>
            <person name="Kuo A."/>
            <person name="Mondo S."/>
            <person name="Pangilinan J."/>
            <person name="Riley R."/>
            <person name="Labutti K."/>
            <person name="Andreopoulos B."/>
            <person name="Lipzen A."/>
            <person name="Chen C."/>
            <person name="Yanf M."/>
            <person name="Daum C."/>
            <person name="Ng V."/>
            <person name="Clum A."/>
            <person name="Ohm R."/>
            <person name="Martin F."/>
            <person name="Silar P."/>
            <person name="Natvig D."/>
            <person name="Lalanne C."/>
            <person name="Gautier V."/>
            <person name="Ament-Velasquez S.L."/>
            <person name="Kruys A."/>
            <person name="Hutchinson M.I."/>
            <person name="Powell A.J."/>
            <person name="Barry K."/>
            <person name="Miller A.N."/>
            <person name="Grigoriev I.V."/>
            <person name="Debuchy R."/>
            <person name="Gladieux P."/>
            <person name="Thoren M.H."/>
            <person name="Johannesson H."/>
        </authorList>
    </citation>
    <scope>NUCLEOTIDE SEQUENCE</scope>
    <source>
        <strain evidence="1">CBS 731.68</strain>
    </source>
</reference>
<dbReference type="RefSeq" id="XP_062647968.1">
    <property type="nucleotide sequence ID" value="XM_062792757.1"/>
</dbReference>
<protein>
    <submittedName>
        <fullName evidence="1">Uncharacterized protein</fullName>
    </submittedName>
</protein>
<dbReference type="Proteomes" id="UP001302602">
    <property type="component" value="Unassembled WGS sequence"/>
</dbReference>
<keyword evidence="2" id="KW-1185">Reference proteome</keyword>
<reference evidence="1" key="1">
    <citation type="journal article" date="2023" name="Mol. Phylogenet. Evol.">
        <title>Genome-scale phylogeny and comparative genomics of the fungal order Sordariales.</title>
        <authorList>
            <person name="Hensen N."/>
            <person name="Bonometti L."/>
            <person name="Westerberg I."/>
            <person name="Brannstrom I.O."/>
            <person name="Guillou S."/>
            <person name="Cros-Aarteil S."/>
            <person name="Calhoun S."/>
            <person name="Haridas S."/>
            <person name="Kuo A."/>
            <person name="Mondo S."/>
            <person name="Pangilinan J."/>
            <person name="Riley R."/>
            <person name="LaButti K."/>
            <person name="Andreopoulos B."/>
            <person name="Lipzen A."/>
            <person name="Chen C."/>
            <person name="Yan M."/>
            <person name="Daum C."/>
            <person name="Ng V."/>
            <person name="Clum A."/>
            <person name="Steindorff A."/>
            <person name="Ohm R.A."/>
            <person name="Martin F."/>
            <person name="Silar P."/>
            <person name="Natvig D.O."/>
            <person name="Lalanne C."/>
            <person name="Gautier V."/>
            <person name="Ament-Velasquez S.L."/>
            <person name="Kruys A."/>
            <person name="Hutchinson M.I."/>
            <person name="Powell A.J."/>
            <person name="Barry K."/>
            <person name="Miller A.N."/>
            <person name="Grigoriev I.V."/>
            <person name="Debuchy R."/>
            <person name="Gladieux P."/>
            <person name="Hiltunen Thoren M."/>
            <person name="Johannesson H."/>
        </authorList>
    </citation>
    <scope>NUCLEOTIDE SEQUENCE</scope>
    <source>
        <strain evidence="1">CBS 731.68</strain>
    </source>
</reference>
<evidence type="ECO:0000313" key="1">
    <source>
        <dbReference type="EMBL" id="KAK4124197.1"/>
    </source>
</evidence>
<comment type="caution">
    <text evidence="1">The sequence shown here is derived from an EMBL/GenBank/DDBJ whole genome shotgun (WGS) entry which is preliminary data.</text>
</comment>
<dbReference type="GeneID" id="87829526"/>
<gene>
    <name evidence="1" type="ORF">N657DRAFT_644401</name>
</gene>
<proteinExistence type="predicted"/>
<sequence length="64" mass="7249">MQSVHENGLADENLTSVPPAFVITYNFASGTRPQGNQYSSNPVGFISAEIRYLRFSFHLTFYFI</sequence>